<feature type="transmembrane region" description="Helical" evidence="1">
    <location>
        <begin position="5"/>
        <end position="24"/>
    </location>
</feature>
<keyword evidence="3" id="KW-1185">Reference proteome</keyword>
<dbReference type="RefSeq" id="WP_256611223.1">
    <property type="nucleotide sequence ID" value="NZ_JANIBM010000013.1"/>
</dbReference>
<evidence type="ECO:0000256" key="1">
    <source>
        <dbReference type="SAM" id="Phobius"/>
    </source>
</evidence>
<organism evidence="2 3">
    <name type="scientific">Methylomonas aurea</name>
    <dbReference type="NCBI Taxonomy" id="2952224"/>
    <lineage>
        <taxon>Bacteria</taxon>
        <taxon>Pseudomonadati</taxon>
        <taxon>Pseudomonadota</taxon>
        <taxon>Gammaproteobacteria</taxon>
        <taxon>Methylococcales</taxon>
        <taxon>Methylococcaceae</taxon>
        <taxon>Methylomonas</taxon>
    </lineage>
</organism>
<protein>
    <recommendedName>
        <fullName evidence="4">Phospholipase C/D domain-containing protein</fullName>
    </recommendedName>
</protein>
<comment type="caution">
    <text evidence="2">The sequence shown here is derived from an EMBL/GenBank/DDBJ whole genome shotgun (WGS) entry which is preliminary data.</text>
</comment>
<keyword evidence="1" id="KW-0472">Membrane</keyword>
<reference evidence="2 3" key="1">
    <citation type="submission" date="2022-07" db="EMBL/GenBank/DDBJ databases">
        <title>Methylomonas rivi sp. nov., Methylomonas rosea sp. nov., Methylomonas aureus sp. nov. and Methylomonas subterranea sp. nov., four novel methanotrophs isolated from a freshwater creek and the deep terrestrial subsurface.</title>
        <authorList>
            <person name="Abin C."/>
            <person name="Sankaranarayanan K."/>
            <person name="Garner C."/>
            <person name="Sindelar R."/>
            <person name="Kotary K."/>
            <person name="Garner R."/>
            <person name="Barclay S."/>
            <person name="Lawson P."/>
            <person name="Krumholz L."/>
        </authorList>
    </citation>
    <scope>NUCLEOTIDE SEQUENCE [LARGE SCALE GENOMIC DNA]</scope>
    <source>
        <strain evidence="2 3">SURF-1</strain>
    </source>
</reference>
<dbReference type="EMBL" id="JANIBM010000013">
    <property type="protein sequence ID" value="MCQ8181937.1"/>
    <property type="molecule type" value="Genomic_DNA"/>
</dbReference>
<name>A0ABT1UI69_9GAMM</name>
<accession>A0ABT1UI69</accession>
<dbReference type="Proteomes" id="UP001524569">
    <property type="component" value="Unassembled WGS sequence"/>
</dbReference>
<keyword evidence="1" id="KW-0812">Transmembrane</keyword>
<keyword evidence="1" id="KW-1133">Transmembrane helix</keyword>
<gene>
    <name evidence="2" type="ORF">NP603_12530</name>
</gene>
<sequence>MVNKLLCCTIIKLNFIVIVIFALFSERVTAFDVATISKAGDGNHGSITKECVQQTGLFPIANELAVSAESIDWRDTPGNYLGNRNYEPKKHCDRLDGQSHMDAFTKCYNYYQHTFNYAINQARVGDRAGAIKEIGRWMHTLQDAYSHGNAAWEASGAEAIKNCFANPLSEDFNELQAPTNPQCSIPSDNSWGYYLTTYPDAERPHSKYATDKEDQNPTARSITTKCVSGMCGTQCTNFQCAYYGAVETCRAAANTFFERCDALCRKTLGL</sequence>
<evidence type="ECO:0000313" key="2">
    <source>
        <dbReference type="EMBL" id="MCQ8181937.1"/>
    </source>
</evidence>
<proteinExistence type="predicted"/>
<evidence type="ECO:0008006" key="4">
    <source>
        <dbReference type="Google" id="ProtNLM"/>
    </source>
</evidence>
<evidence type="ECO:0000313" key="3">
    <source>
        <dbReference type="Proteomes" id="UP001524569"/>
    </source>
</evidence>